<proteinExistence type="predicted"/>
<dbReference type="SMART" id="SM00856">
    <property type="entry name" value="PMEI"/>
    <property type="match status" value="1"/>
</dbReference>
<organism evidence="3 4">
    <name type="scientific">Solanum verrucosum</name>
    <dbReference type="NCBI Taxonomy" id="315347"/>
    <lineage>
        <taxon>Eukaryota</taxon>
        <taxon>Viridiplantae</taxon>
        <taxon>Streptophyta</taxon>
        <taxon>Embryophyta</taxon>
        <taxon>Tracheophyta</taxon>
        <taxon>Spermatophyta</taxon>
        <taxon>Magnoliopsida</taxon>
        <taxon>eudicotyledons</taxon>
        <taxon>Gunneridae</taxon>
        <taxon>Pentapetalae</taxon>
        <taxon>asterids</taxon>
        <taxon>lamiids</taxon>
        <taxon>Solanales</taxon>
        <taxon>Solanaceae</taxon>
        <taxon>Solanoideae</taxon>
        <taxon>Solaneae</taxon>
        <taxon>Solanum</taxon>
    </lineage>
</organism>
<dbReference type="Gene3D" id="1.20.140.40">
    <property type="entry name" value="Invertase/pectin methylesterase inhibitor family protein"/>
    <property type="match status" value="1"/>
</dbReference>
<evidence type="ECO:0000313" key="3">
    <source>
        <dbReference type="EMBL" id="WMV06912.1"/>
    </source>
</evidence>
<keyword evidence="1" id="KW-0732">Signal</keyword>
<feature type="chain" id="PRO_5042037584" description="Pectinesterase inhibitor domain-containing protein" evidence="1">
    <location>
        <begin position="25"/>
        <end position="190"/>
    </location>
</feature>
<dbReference type="NCBIfam" id="TIGR01614">
    <property type="entry name" value="PME_inhib"/>
    <property type="match status" value="1"/>
</dbReference>
<sequence>MAPLTKITFLVIAISFFLTIPSNAFDYTLKTSLSAPSSLPTPKTPTTPKPQILDGPVQKVVVASQNVPSFVKATMVGTMSKTQEFIKNVIEKRLTLSAKMDHYRKDCLETCKEVYGDAIDAMKKASQDVKAQNFYKANMDLSAMYSYIETCHDCVVETKENDLAFQNFEKWAKGVASDCLDKVSKEYYKN</sequence>
<feature type="signal peptide" evidence="1">
    <location>
        <begin position="1"/>
        <end position="24"/>
    </location>
</feature>
<dbReference type="EMBL" id="CP133612">
    <property type="protein sequence ID" value="WMV06912.1"/>
    <property type="molecule type" value="Genomic_DNA"/>
</dbReference>
<protein>
    <recommendedName>
        <fullName evidence="2">Pectinesterase inhibitor domain-containing protein</fullName>
    </recommendedName>
</protein>
<evidence type="ECO:0000259" key="2">
    <source>
        <dbReference type="SMART" id="SM00856"/>
    </source>
</evidence>
<evidence type="ECO:0000313" key="4">
    <source>
        <dbReference type="Proteomes" id="UP001234989"/>
    </source>
</evidence>
<reference evidence="3" key="1">
    <citation type="submission" date="2023-08" db="EMBL/GenBank/DDBJ databases">
        <title>A de novo genome assembly of Solanum verrucosum Schlechtendal, a Mexican diploid species geographically isolated from the other diploid A-genome species in potato relatives.</title>
        <authorList>
            <person name="Hosaka K."/>
        </authorList>
    </citation>
    <scope>NUCLEOTIDE SEQUENCE</scope>
    <source>
        <tissue evidence="3">Young leaves</tissue>
    </source>
</reference>
<dbReference type="InterPro" id="IPR006501">
    <property type="entry name" value="Pectinesterase_inhib_dom"/>
</dbReference>
<dbReference type="Proteomes" id="UP001234989">
    <property type="component" value="Chromosome 1"/>
</dbReference>
<name>A0AAF0PLJ0_SOLVR</name>
<gene>
    <name evidence="3" type="ORF">MTR67_000297</name>
</gene>
<dbReference type="AlphaFoldDB" id="A0AAF0PLJ0"/>
<dbReference type="GO" id="GO:0004857">
    <property type="term" value="F:enzyme inhibitor activity"/>
    <property type="evidence" value="ECO:0007669"/>
    <property type="project" value="InterPro"/>
</dbReference>
<evidence type="ECO:0000256" key="1">
    <source>
        <dbReference type="SAM" id="SignalP"/>
    </source>
</evidence>
<feature type="domain" description="Pectinesterase inhibitor" evidence="2">
    <location>
        <begin position="52"/>
        <end position="165"/>
    </location>
</feature>
<dbReference type="CDD" id="cd15800">
    <property type="entry name" value="PMEI-like_2"/>
    <property type="match status" value="1"/>
</dbReference>
<dbReference type="SUPFAM" id="SSF101148">
    <property type="entry name" value="Plant invertase/pectin methylesterase inhibitor"/>
    <property type="match status" value="1"/>
</dbReference>
<dbReference type="InterPro" id="IPR035513">
    <property type="entry name" value="Invertase/methylesterase_inhib"/>
</dbReference>
<accession>A0AAF0PLJ0</accession>
<dbReference type="Pfam" id="PF04043">
    <property type="entry name" value="PMEI"/>
    <property type="match status" value="1"/>
</dbReference>
<keyword evidence="4" id="KW-1185">Reference proteome</keyword>